<dbReference type="EMBL" id="JAWHQM010000039">
    <property type="protein sequence ID" value="KAK5634225.1"/>
    <property type="molecule type" value="Genomic_DNA"/>
</dbReference>
<comment type="caution">
    <text evidence="2">The sequence shown here is derived from an EMBL/GenBank/DDBJ whole genome shotgun (WGS) entry which is preliminary data.</text>
</comment>
<accession>A0AAN7UKG8</accession>
<dbReference type="PANTHER" id="PTHR24148">
    <property type="entry name" value="ANKYRIN REPEAT DOMAIN-CONTAINING PROTEIN 39 HOMOLOG-RELATED"/>
    <property type="match status" value="1"/>
</dbReference>
<evidence type="ECO:0000259" key="1">
    <source>
        <dbReference type="Pfam" id="PF06985"/>
    </source>
</evidence>
<evidence type="ECO:0000313" key="2">
    <source>
        <dbReference type="EMBL" id="KAK5634225.1"/>
    </source>
</evidence>
<dbReference type="AlphaFoldDB" id="A0AAN7UKG8"/>
<sequence>MDRLTRQYREADTTPDSLPMAMIRYFSLLRDREIRLIDIQPGAFCDILSLRLYHTILGQAASQTFEALSYVWGSPTKSVKVLVEVVSPDSTLRRNEFLVGHNLATALQYLRYTDLPRTVWADALCINQGNYDERGKQVLMMGDIYRFARRVVAFLGPEQDDTDLAFKHLERIGANIDVDFVSGTVKPSSGGPVEPEWADVQQESRLSYEEILSIYHLISYEWFERLWIRQEIGLGEHEGVLQCGHKQIRWRVFCKAIYVVFRKPLPPDGLNGAQWRMFRKRLRQADAVAVYSKRSFRFSNLRRQLWTSKCSDMRDRIYGVLGQIRDVDHIGILPDYSKSVAEIYTDVTRKYIEEHLKKLLILCQCDLRPSGSSLNIPSWVPDWSSFLQSSQIHAVLPPIFDILPAFSTVDNRLLRAYGMRYATVSHIIHVYEELKSDATTAEMVQALRKLLLKAESKAILHNDPEWREQSLEAYTRTLWVDNFADRWVLAAYEPFYSDCVSLVHALIEPETKDEPFLRQKNSDFCVNHAHDACTGRALFATGDGHIGLAPASIATGDEICLLFSCPKPMVVRPVPSPPDATKSSYKVVGECYLHNMMLGQPLLGELPANLRGLLNQDNSKALQNAGFVDIQTKAISQEDPRTKPFLANLVKEGLLYNCSIEELGERGALDVLVKAGYPVRTFDLI</sequence>
<evidence type="ECO:0000313" key="3">
    <source>
        <dbReference type="Proteomes" id="UP001305414"/>
    </source>
</evidence>
<reference evidence="2 3" key="1">
    <citation type="submission" date="2023-10" db="EMBL/GenBank/DDBJ databases">
        <title>Draft genome sequence of Xylaria bambusicola isolate GMP-LS, the root and basal stem rot pathogen of sugarcane in Indonesia.</title>
        <authorList>
            <person name="Selvaraj P."/>
            <person name="Muralishankar V."/>
            <person name="Muruganantham S."/>
            <person name="Sp S."/>
            <person name="Haryani S."/>
            <person name="Lau K.J.X."/>
            <person name="Naqvi N.I."/>
        </authorList>
    </citation>
    <scope>NUCLEOTIDE SEQUENCE [LARGE SCALE GENOMIC DNA]</scope>
    <source>
        <strain evidence="2">GMP-LS</strain>
    </source>
</reference>
<dbReference type="PANTHER" id="PTHR24148:SF64">
    <property type="entry name" value="HETEROKARYON INCOMPATIBILITY DOMAIN-CONTAINING PROTEIN"/>
    <property type="match status" value="1"/>
</dbReference>
<dbReference type="InterPro" id="IPR010730">
    <property type="entry name" value="HET"/>
</dbReference>
<feature type="domain" description="Heterokaryon incompatibility" evidence="1">
    <location>
        <begin position="65"/>
        <end position="231"/>
    </location>
</feature>
<name>A0AAN7UKG8_9PEZI</name>
<protein>
    <recommendedName>
        <fullName evidence="1">Heterokaryon incompatibility domain-containing protein</fullName>
    </recommendedName>
</protein>
<organism evidence="2 3">
    <name type="scientific">Xylaria bambusicola</name>
    <dbReference type="NCBI Taxonomy" id="326684"/>
    <lineage>
        <taxon>Eukaryota</taxon>
        <taxon>Fungi</taxon>
        <taxon>Dikarya</taxon>
        <taxon>Ascomycota</taxon>
        <taxon>Pezizomycotina</taxon>
        <taxon>Sordariomycetes</taxon>
        <taxon>Xylariomycetidae</taxon>
        <taxon>Xylariales</taxon>
        <taxon>Xylariaceae</taxon>
        <taxon>Xylaria</taxon>
    </lineage>
</organism>
<keyword evidence="3" id="KW-1185">Reference proteome</keyword>
<gene>
    <name evidence="2" type="ORF">RRF57_009939</name>
</gene>
<dbReference type="Pfam" id="PF06985">
    <property type="entry name" value="HET"/>
    <property type="match status" value="1"/>
</dbReference>
<dbReference type="InterPro" id="IPR052895">
    <property type="entry name" value="HetReg/Transcr_Mod"/>
</dbReference>
<proteinExistence type="predicted"/>
<dbReference type="Proteomes" id="UP001305414">
    <property type="component" value="Unassembled WGS sequence"/>
</dbReference>